<comment type="caution">
    <text evidence="12">The sequence shown here is derived from an EMBL/GenBank/DDBJ whole genome shotgun (WGS) entry which is preliminary data.</text>
</comment>
<evidence type="ECO:0000256" key="5">
    <source>
        <dbReference type="ARBA" id="ARBA00022679"/>
    </source>
</evidence>
<dbReference type="PANTHER" id="PTHR12468">
    <property type="entry name" value="GPI MANNOSYLTRANSFERASE 2"/>
    <property type="match status" value="1"/>
</dbReference>
<dbReference type="GO" id="GO:0031501">
    <property type="term" value="C:mannosyltransferase complex"/>
    <property type="evidence" value="ECO:0007669"/>
    <property type="project" value="TreeGrafter"/>
</dbReference>
<feature type="transmembrane region" description="Helical" evidence="11">
    <location>
        <begin position="173"/>
        <end position="202"/>
    </location>
</feature>
<keyword evidence="13" id="KW-1185">Reference proteome</keyword>
<keyword evidence="9 11" id="KW-0472">Membrane</keyword>
<keyword evidence="8 11" id="KW-1133">Transmembrane helix</keyword>
<evidence type="ECO:0000256" key="2">
    <source>
        <dbReference type="ARBA" id="ARBA00004687"/>
    </source>
</evidence>
<evidence type="ECO:0008006" key="14">
    <source>
        <dbReference type="Google" id="ProtNLM"/>
    </source>
</evidence>
<dbReference type="GO" id="GO:0004376">
    <property type="term" value="F:GPI mannosyltransferase activity"/>
    <property type="evidence" value="ECO:0007669"/>
    <property type="project" value="InterPro"/>
</dbReference>
<feature type="transmembrane region" description="Helical" evidence="11">
    <location>
        <begin position="102"/>
        <end position="127"/>
    </location>
</feature>
<evidence type="ECO:0000256" key="1">
    <source>
        <dbReference type="ARBA" id="ARBA00004477"/>
    </source>
</evidence>
<evidence type="ECO:0000256" key="11">
    <source>
        <dbReference type="SAM" id="Phobius"/>
    </source>
</evidence>
<feature type="transmembrane region" description="Helical" evidence="11">
    <location>
        <begin position="33"/>
        <end position="54"/>
    </location>
</feature>
<gene>
    <name evidence="12" type="ORF">FHX74_001354</name>
</gene>
<sequence>MTAEAGLRERGPSVRAERVAGLRSRLRAPAVRTVAQAWLASRGLIALVALLLALQGYRLGDQVSNWDVQHFVALARGGYLADPSGKLMAFFPGLPLLLRGGLLLGVPVQVTGIVLATAGSIAAAAALARLGGPWAAVAWLFAPTAVFTTVPYTESLFCAAAFWAWERARADRWVAAAVLAGLACTVRVSGLFLVGALVVMIITSRRASGSGPSTSAGPSTGSGSGWGLSTGSRHQRSGVGRKLALMLLPTAVLAGFATYLHTLTGSWTAWYHAQSTGWVRSFTWPWQSFLNTIPAIVPGAYADHPYWAWVFRGEMASMAIGVGVTVWCLVRRRWAEASWVGVQVLAFSLSYWFFSVNRALLLWFPLWIMLAEWGRWRPRRRVPRVLHRTAVVTLFVAGAVLMLWWSWLFFTGHWAS</sequence>
<feature type="transmembrane region" description="Helical" evidence="11">
    <location>
        <begin position="388"/>
        <end position="410"/>
    </location>
</feature>
<feature type="transmembrane region" description="Helical" evidence="11">
    <location>
        <begin position="337"/>
        <end position="354"/>
    </location>
</feature>
<evidence type="ECO:0000256" key="9">
    <source>
        <dbReference type="ARBA" id="ARBA00023136"/>
    </source>
</evidence>
<feature type="transmembrane region" description="Helical" evidence="11">
    <location>
        <begin position="360"/>
        <end position="376"/>
    </location>
</feature>
<dbReference type="GO" id="GO:0000009">
    <property type="term" value="F:alpha-1,6-mannosyltransferase activity"/>
    <property type="evidence" value="ECO:0007669"/>
    <property type="project" value="InterPro"/>
</dbReference>
<dbReference type="GO" id="GO:0006506">
    <property type="term" value="P:GPI anchor biosynthetic process"/>
    <property type="evidence" value="ECO:0007669"/>
    <property type="project" value="UniProtKB-UniPathway"/>
</dbReference>
<dbReference type="GO" id="GO:0016020">
    <property type="term" value="C:membrane"/>
    <property type="evidence" value="ECO:0007669"/>
    <property type="project" value="GOC"/>
</dbReference>
<dbReference type="PANTHER" id="PTHR12468:SF2">
    <property type="entry name" value="GPI MANNOSYLTRANSFERASE 2"/>
    <property type="match status" value="1"/>
</dbReference>
<feature type="transmembrane region" description="Helical" evidence="11">
    <location>
        <begin position="243"/>
        <end position="261"/>
    </location>
</feature>
<evidence type="ECO:0000256" key="6">
    <source>
        <dbReference type="ARBA" id="ARBA00022692"/>
    </source>
</evidence>
<dbReference type="RefSeq" id="WP_407941466.1">
    <property type="nucleotide sequence ID" value="NZ_JACGWT010000002.1"/>
</dbReference>
<evidence type="ECO:0000313" key="13">
    <source>
        <dbReference type="Proteomes" id="UP000523079"/>
    </source>
</evidence>
<comment type="subcellular location">
    <subcellularLocation>
        <location evidence="1">Endoplasmic reticulum membrane</location>
        <topology evidence="1">Multi-pass membrane protein</topology>
    </subcellularLocation>
</comment>
<keyword evidence="7" id="KW-0256">Endoplasmic reticulum</keyword>
<dbReference type="Proteomes" id="UP000523079">
    <property type="component" value="Unassembled WGS sequence"/>
</dbReference>
<dbReference type="UniPathway" id="UPA00196"/>
<proteinExistence type="predicted"/>
<evidence type="ECO:0000313" key="12">
    <source>
        <dbReference type="EMBL" id="MBA8793749.1"/>
    </source>
</evidence>
<evidence type="ECO:0000256" key="3">
    <source>
        <dbReference type="ARBA" id="ARBA00022502"/>
    </source>
</evidence>
<keyword evidence="5" id="KW-0808">Transferase</keyword>
<comment type="pathway">
    <text evidence="2">Glycolipid biosynthesis; glycosylphosphatidylinositol-anchor biosynthesis.</text>
</comment>
<feature type="transmembrane region" description="Helical" evidence="11">
    <location>
        <begin position="134"/>
        <end position="153"/>
    </location>
</feature>
<keyword evidence="3" id="KW-0337">GPI-anchor biosynthesis</keyword>
<keyword evidence="4" id="KW-0328">Glycosyltransferase</keyword>
<feature type="compositionally biased region" description="Low complexity" evidence="10">
    <location>
        <begin position="207"/>
        <end position="219"/>
    </location>
</feature>
<dbReference type="EMBL" id="JACGWT010000002">
    <property type="protein sequence ID" value="MBA8793749.1"/>
    <property type="molecule type" value="Genomic_DNA"/>
</dbReference>
<evidence type="ECO:0000256" key="4">
    <source>
        <dbReference type="ARBA" id="ARBA00022676"/>
    </source>
</evidence>
<feature type="region of interest" description="Disordered" evidence="10">
    <location>
        <begin position="207"/>
        <end position="233"/>
    </location>
</feature>
<feature type="transmembrane region" description="Helical" evidence="11">
    <location>
        <begin position="306"/>
        <end position="330"/>
    </location>
</feature>
<reference evidence="12 13" key="1">
    <citation type="submission" date="2020-07" db="EMBL/GenBank/DDBJ databases">
        <title>Sequencing the genomes of 1000 actinobacteria strains.</title>
        <authorList>
            <person name="Klenk H.-P."/>
        </authorList>
    </citation>
    <scope>NUCLEOTIDE SEQUENCE [LARGE SCALE GENOMIC DNA]</scope>
    <source>
        <strain evidence="12 13">DSM 100723</strain>
    </source>
</reference>
<evidence type="ECO:0000256" key="10">
    <source>
        <dbReference type="SAM" id="MobiDB-lite"/>
    </source>
</evidence>
<dbReference type="InterPro" id="IPR007315">
    <property type="entry name" value="PIG-V/Gpi18"/>
</dbReference>
<protein>
    <recommendedName>
        <fullName evidence="14">Mannosyltransferase (PIG-V)</fullName>
    </recommendedName>
</protein>
<keyword evidence="6 11" id="KW-0812">Transmembrane</keyword>
<evidence type="ECO:0000256" key="8">
    <source>
        <dbReference type="ARBA" id="ARBA00022989"/>
    </source>
</evidence>
<dbReference type="AlphaFoldDB" id="A0A7W3IR79"/>
<name>A0A7W3IR79_9ACTN</name>
<organism evidence="12 13">
    <name type="scientific">Microlunatus kandeliicorticis</name>
    <dbReference type="NCBI Taxonomy" id="1759536"/>
    <lineage>
        <taxon>Bacteria</taxon>
        <taxon>Bacillati</taxon>
        <taxon>Actinomycetota</taxon>
        <taxon>Actinomycetes</taxon>
        <taxon>Propionibacteriales</taxon>
        <taxon>Propionibacteriaceae</taxon>
        <taxon>Microlunatus</taxon>
    </lineage>
</organism>
<accession>A0A7W3IR79</accession>
<evidence type="ECO:0000256" key="7">
    <source>
        <dbReference type="ARBA" id="ARBA00022824"/>
    </source>
</evidence>